<feature type="domain" description="DUF8039" evidence="2">
    <location>
        <begin position="110"/>
        <end position="201"/>
    </location>
</feature>
<feature type="region of interest" description="Disordered" evidence="1">
    <location>
        <begin position="210"/>
        <end position="291"/>
    </location>
</feature>
<reference evidence="4" key="2">
    <citation type="journal article" date="2008" name="Nucleic Acids Res.">
        <title>The rice annotation project database (RAP-DB): 2008 update.</title>
        <authorList>
            <consortium name="The rice annotation project (RAP)"/>
        </authorList>
    </citation>
    <scope>GENOME REANNOTATION</scope>
    <source>
        <strain evidence="4">cv. Nipponbare</strain>
    </source>
</reference>
<evidence type="ECO:0000313" key="3">
    <source>
        <dbReference type="EMBL" id="AAX95149.1"/>
    </source>
</evidence>
<reference evidence="4" key="1">
    <citation type="journal article" date="2005" name="Nature">
        <title>The map-based sequence of the rice genome.</title>
        <authorList>
            <consortium name="International rice genome sequencing project (IRGSP)"/>
            <person name="Matsumoto T."/>
            <person name="Wu J."/>
            <person name="Kanamori H."/>
            <person name="Katayose Y."/>
            <person name="Fujisawa M."/>
            <person name="Namiki N."/>
            <person name="Mizuno H."/>
            <person name="Yamamoto K."/>
            <person name="Antonio B.A."/>
            <person name="Baba T."/>
            <person name="Sakata K."/>
            <person name="Nagamura Y."/>
            <person name="Aoki H."/>
            <person name="Arikawa K."/>
            <person name="Arita K."/>
            <person name="Bito T."/>
            <person name="Chiden Y."/>
            <person name="Fujitsuka N."/>
            <person name="Fukunaka R."/>
            <person name="Hamada M."/>
            <person name="Harada C."/>
            <person name="Hayashi A."/>
            <person name="Hijishita S."/>
            <person name="Honda M."/>
            <person name="Hosokawa S."/>
            <person name="Ichikawa Y."/>
            <person name="Idonuma A."/>
            <person name="Iijima M."/>
            <person name="Ikeda M."/>
            <person name="Ikeno M."/>
            <person name="Ito K."/>
            <person name="Ito S."/>
            <person name="Ito T."/>
            <person name="Ito Y."/>
            <person name="Ito Y."/>
            <person name="Iwabuchi A."/>
            <person name="Kamiya K."/>
            <person name="Karasawa W."/>
            <person name="Kurita K."/>
            <person name="Katagiri S."/>
            <person name="Kikuta A."/>
            <person name="Kobayashi H."/>
            <person name="Kobayashi N."/>
            <person name="Machita K."/>
            <person name="Maehara T."/>
            <person name="Masukawa M."/>
            <person name="Mizubayashi T."/>
            <person name="Mukai Y."/>
            <person name="Nagasaki H."/>
            <person name="Nagata Y."/>
            <person name="Naito S."/>
            <person name="Nakashima M."/>
            <person name="Nakama Y."/>
            <person name="Nakamichi Y."/>
            <person name="Nakamura M."/>
            <person name="Meguro A."/>
            <person name="Negishi M."/>
            <person name="Ohta I."/>
            <person name="Ohta T."/>
            <person name="Okamoto M."/>
            <person name="Ono N."/>
            <person name="Saji S."/>
            <person name="Sakaguchi M."/>
            <person name="Sakai K."/>
            <person name="Shibata M."/>
            <person name="Shimokawa T."/>
            <person name="Song J."/>
            <person name="Takazaki Y."/>
            <person name="Terasawa K."/>
            <person name="Tsugane M."/>
            <person name="Tsuji K."/>
            <person name="Ueda S."/>
            <person name="Waki K."/>
            <person name="Yamagata H."/>
            <person name="Yamamoto M."/>
            <person name="Yamamoto S."/>
            <person name="Yamane H."/>
            <person name="Yoshiki S."/>
            <person name="Yoshihara R."/>
            <person name="Yukawa K."/>
            <person name="Zhong H."/>
            <person name="Yano M."/>
            <person name="Yuan Q."/>
            <person name="Ouyang S."/>
            <person name="Liu J."/>
            <person name="Jones K.M."/>
            <person name="Gansberger K."/>
            <person name="Moffat K."/>
            <person name="Hill J."/>
            <person name="Bera J."/>
            <person name="Fadrosh D."/>
            <person name="Jin S."/>
            <person name="Johri S."/>
            <person name="Kim M."/>
            <person name="Overton L."/>
            <person name="Reardon M."/>
            <person name="Tsitrin T."/>
            <person name="Vuong H."/>
            <person name="Weaver B."/>
            <person name="Ciecko A."/>
            <person name="Tallon L."/>
            <person name="Jackson J."/>
            <person name="Pai G."/>
            <person name="Aken S.V."/>
            <person name="Utterback T."/>
            <person name="Reidmuller S."/>
            <person name="Feldblyum T."/>
            <person name="Hsiao J."/>
            <person name="Zismann V."/>
            <person name="Iobst S."/>
            <person name="de Vazeille A.R."/>
            <person name="Buell C.R."/>
            <person name="Ying K."/>
            <person name="Li Y."/>
            <person name="Lu T."/>
            <person name="Huang Y."/>
            <person name="Zhao Q."/>
            <person name="Feng Q."/>
            <person name="Zhang L."/>
            <person name="Zhu J."/>
            <person name="Weng Q."/>
            <person name="Mu J."/>
            <person name="Lu Y."/>
            <person name="Fan D."/>
            <person name="Liu Y."/>
            <person name="Guan J."/>
            <person name="Zhang Y."/>
            <person name="Yu S."/>
            <person name="Liu X."/>
            <person name="Zhang Y."/>
            <person name="Hong G."/>
            <person name="Han B."/>
            <person name="Choisne N."/>
            <person name="Demange N."/>
            <person name="Orjeda G."/>
            <person name="Samain S."/>
            <person name="Cattolico L."/>
            <person name="Pelletier E."/>
            <person name="Couloux A."/>
            <person name="Segurens B."/>
            <person name="Wincker P."/>
            <person name="D'Hont A."/>
            <person name="Scarpelli C."/>
            <person name="Weissenbach J."/>
            <person name="Salanoubat M."/>
            <person name="Quetier F."/>
            <person name="Yu Y."/>
            <person name="Kim H.R."/>
            <person name="Rambo T."/>
            <person name="Currie J."/>
            <person name="Collura K."/>
            <person name="Luo M."/>
            <person name="Yang T."/>
            <person name="Ammiraju J.S.S."/>
            <person name="Engler F."/>
            <person name="Soderlund C."/>
            <person name="Wing R.A."/>
            <person name="Palmer L.E."/>
            <person name="de la Bastide M."/>
            <person name="Spiegel L."/>
            <person name="Nascimento L."/>
            <person name="Zutavern T."/>
            <person name="O'Shaughnessy A."/>
            <person name="Dike S."/>
            <person name="Dedhia N."/>
            <person name="Preston R."/>
            <person name="Balija V."/>
            <person name="McCombie W.R."/>
            <person name="Chow T."/>
            <person name="Chen H."/>
            <person name="Chung M."/>
            <person name="Chen C."/>
            <person name="Shaw J."/>
            <person name="Wu H."/>
            <person name="Hsiao K."/>
            <person name="Chao Y."/>
            <person name="Chu M."/>
            <person name="Cheng C."/>
            <person name="Hour A."/>
            <person name="Lee P."/>
            <person name="Lin S."/>
            <person name="Lin Y."/>
            <person name="Liou J."/>
            <person name="Liu S."/>
            <person name="Hsing Y."/>
            <person name="Raghuvanshi S."/>
            <person name="Mohanty A."/>
            <person name="Bharti A.K."/>
            <person name="Gaur A."/>
            <person name="Gupta V."/>
            <person name="Kumar D."/>
            <person name="Ravi V."/>
            <person name="Vij S."/>
            <person name="Kapur A."/>
            <person name="Khurana P."/>
            <person name="Khurana P."/>
            <person name="Khurana J.P."/>
            <person name="Tyagi A.K."/>
            <person name="Gaikwad K."/>
            <person name="Singh A."/>
            <person name="Dalal V."/>
            <person name="Srivastava S."/>
            <person name="Dixit A."/>
            <person name="Pal A.K."/>
            <person name="Ghazi I.A."/>
            <person name="Yadav M."/>
            <person name="Pandit A."/>
            <person name="Bhargava A."/>
            <person name="Sureshbabu K."/>
            <person name="Batra K."/>
            <person name="Sharma T.R."/>
            <person name="Mohapatra T."/>
            <person name="Singh N.K."/>
            <person name="Messing J."/>
            <person name="Nelson A.B."/>
            <person name="Fuks G."/>
            <person name="Kavchok S."/>
            <person name="Keizer G."/>
            <person name="Linton E."/>
            <person name="Llaca V."/>
            <person name="Song R."/>
            <person name="Tanyolac B."/>
            <person name="Young S."/>
            <person name="Ho-Il K."/>
            <person name="Hahn J.H."/>
            <person name="Sangsakoo G."/>
            <person name="Vanavichit A."/>
            <person name="de Mattos Luiz.A.T."/>
            <person name="Zimmer P.D."/>
            <person name="Malone G."/>
            <person name="Dellagostin O."/>
            <person name="de Oliveira A.C."/>
            <person name="Bevan M."/>
            <person name="Bancroft I."/>
            <person name="Minx P."/>
            <person name="Cordum H."/>
            <person name="Wilson R."/>
            <person name="Cheng Z."/>
            <person name="Jin W."/>
            <person name="Jiang J."/>
            <person name="Leong S.A."/>
            <person name="Iwama H."/>
            <person name="Gojobori T."/>
            <person name="Itoh T."/>
            <person name="Niimura Y."/>
            <person name="Fujii Y."/>
            <person name="Habara T."/>
            <person name="Sakai H."/>
            <person name="Sato Y."/>
            <person name="Wilson G."/>
            <person name="Kumar K."/>
            <person name="McCouch S."/>
            <person name="Juretic N."/>
            <person name="Hoen D."/>
            <person name="Wright S."/>
            <person name="Bruskiewich R."/>
            <person name="Bureau T."/>
            <person name="Miyao A."/>
            <person name="Hirochika H."/>
            <person name="Nishikawa T."/>
            <person name="Kadowaki K."/>
            <person name="Sugiura M."/>
            <person name="Burr B."/>
            <person name="Sasaki T."/>
        </authorList>
    </citation>
    <scope>NUCLEOTIDE SEQUENCE [LARGE SCALE GENOMIC DNA]</scope>
    <source>
        <strain evidence="4">cv. Nipponbare</strain>
    </source>
</reference>
<dbReference type="EMBL" id="AC135503">
    <property type="protein sequence ID" value="AAX95149.1"/>
    <property type="molecule type" value="Genomic_DNA"/>
</dbReference>
<feature type="compositionally biased region" description="Basic and acidic residues" evidence="1">
    <location>
        <begin position="90"/>
        <end position="106"/>
    </location>
</feature>
<feature type="compositionally biased region" description="Pro residues" evidence="1">
    <location>
        <begin position="234"/>
        <end position="262"/>
    </location>
</feature>
<organism evidence="3 4">
    <name type="scientific">Oryza sativa subsp. japonica</name>
    <name type="common">Rice</name>
    <dbReference type="NCBI Taxonomy" id="39947"/>
    <lineage>
        <taxon>Eukaryota</taxon>
        <taxon>Viridiplantae</taxon>
        <taxon>Streptophyta</taxon>
        <taxon>Embryophyta</taxon>
        <taxon>Tracheophyta</taxon>
        <taxon>Spermatophyta</taxon>
        <taxon>Magnoliopsida</taxon>
        <taxon>Liliopsida</taxon>
        <taxon>Poales</taxon>
        <taxon>Poaceae</taxon>
        <taxon>BOP clade</taxon>
        <taxon>Oryzoideae</taxon>
        <taxon>Oryzeae</taxon>
        <taxon>Oryzinae</taxon>
        <taxon>Oryza</taxon>
        <taxon>Oryza sativa</taxon>
    </lineage>
</organism>
<feature type="region of interest" description="Disordered" evidence="1">
    <location>
        <begin position="82"/>
        <end position="113"/>
    </location>
</feature>
<protein>
    <submittedName>
        <fullName evidence="3">Transposon protein, putative, CACTA, En/Spm sub-class</fullName>
    </submittedName>
</protein>
<dbReference type="Pfam" id="PF26133">
    <property type="entry name" value="DUF8039"/>
    <property type="match status" value="1"/>
</dbReference>
<dbReference type="Proteomes" id="UP000000763">
    <property type="component" value="Chromosome 11"/>
</dbReference>
<evidence type="ECO:0000259" key="2">
    <source>
        <dbReference type="Pfam" id="PF26133"/>
    </source>
</evidence>
<sequence length="291" mass="32429">MEKAGKLVPMKNHNPRSRNWVRARTPAFTPEGNVVFKDQKLQEVAVKMNNIVTQQQARTFVPDRDRDKLTYALGKPEHSGCVRGVSSKTSGKDGFKQDAHTYKKQPEPSYPFDDVTEDTPCKLLIPVGRAGKKILVATGRFIPGRRFHCQDIPDDYVKVEVRTVIEAYRMHELDFPTTEQIVYLGDVVDQFILWHKNDIELGSTDAIDRLPRIPVSPSRPPVVASPRDSSIASPPRPEPPVASPPGPEPPVASPPRPEPPVASPRIEKDAEEQSVLAKQQSQLAIREMSPA</sequence>
<dbReference type="AlphaFoldDB" id="Q2R7W9"/>
<evidence type="ECO:0000256" key="1">
    <source>
        <dbReference type="SAM" id="MobiDB-lite"/>
    </source>
</evidence>
<accession>Q2R7W9</accession>
<proteinExistence type="predicted"/>
<gene>
    <name evidence="3" type="ordered locus">LOC_Os11g14670</name>
</gene>
<feature type="compositionally biased region" description="Low complexity" evidence="1">
    <location>
        <begin position="212"/>
        <end position="230"/>
    </location>
</feature>
<dbReference type="InterPro" id="IPR058352">
    <property type="entry name" value="DUF8039"/>
</dbReference>
<evidence type="ECO:0000313" key="4">
    <source>
        <dbReference type="Proteomes" id="UP000000763"/>
    </source>
</evidence>
<dbReference type="PANTHER" id="PTHR33018">
    <property type="entry name" value="OS10G0338966 PROTEIN-RELATED"/>
    <property type="match status" value="1"/>
</dbReference>
<name>Q2R7W9_ORYSJ</name>
<dbReference type="PANTHER" id="PTHR33018:SF19">
    <property type="entry name" value="OS12G0558775 PROTEIN"/>
    <property type="match status" value="1"/>
</dbReference>